<evidence type="ECO:0000256" key="2">
    <source>
        <dbReference type="ARBA" id="ARBA00022695"/>
    </source>
</evidence>
<dbReference type="EMBL" id="MN740213">
    <property type="protein sequence ID" value="QHT94036.1"/>
    <property type="molecule type" value="Genomic_DNA"/>
</dbReference>
<feature type="transmembrane region" description="Helical" evidence="3">
    <location>
        <begin position="6"/>
        <end position="24"/>
    </location>
</feature>
<evidence type="ECO:0000259" key="4">
    <source>
        <dbReference type="Pfam" id="PF00483"/>
    </source>
</evidence>
<dbReference type="SUPFAM" id="SSF56784">
    <property type="entry name" value="HAD-like"/>
    <property type="match status" value="1"/>
</dbReference>
<dbReference type="InterPro" id="IPR050065">
    <property type="entry name" value="GlmU-like"/>
</dbReference>
<proteinExistence type="predicted"/>
<dbReference type="InterPro" id="IPR036412">
    <property type="entry name" value="HAD-like_sf"/>
</dbReference>
<dbReference type="InterPro" id="IPR005835">
    <property type="entry name" value="NTP_transferase_dom"/>
</dbReference>
<dbReference type="SUPFAM" id="SSF56112">
    <property type="entry name" value="Protein kinase-like (PK-like)"/>
    <property type="match status" value="1"/>
</dbReference>
<sequence>MRSMSLNMNTSFHFIFYIIYFIIFKLKYNKIFIIMIIIIPIGGIGQRFKENGYTYPKALINIYGKSIISYLLDNLNTDNIDYIFIPYNKEYKNFRFEDLLIKKYPKINFVFFCLENNTRGAAETINIGINNLKEERDIPVLCLDSDNFYTCNIISQWNGENCVFSFEDINENPIYSYVKINDNDDIVDIKEKEKISNNACTGAYGFKSIKELKKYTSKIIEKNLTQRLEFYTSGVIKVMINEGHIFKNKNIMQSNFICLGTPLQLKFFYNNFPLKNAFNNNIIIQNKRICFDLDNTLVTFPSITDDYTTVMPIEKNINFLKYLKNFGNIIIIYTARRMKTHNGNLGKINKDIGKITFDTLDKYNIPYDEIYFGKPYADFYIDDLACNCFCDLEKELGFYTNKIEPRDFHSINTSSINTVIKKGNLKGENYYYENIPKSLKDMFPIYIFGNENNITIEKVTGATITDLYLSKILNDSILNNVLSSLYRIQNCDISDNDDINLYENYALKLMKRYKNYDYSQFKNSKDVYEAILIKLKDYEKKKLGKKTIIHGDPVFTNIIINNYGKIKFIDMRGKVGDNLTIYGDWLYDWAKIYQSIIGYDEILLSKYIDTNYKEYIIDIFKNYFIDTFSENDFNNIKLITKSLIFTLIPLHHDEKCIKYYDLIFSEYLK</sequence>
<dbReference type="AlphaFoldDB" id="A0A6C0INM2"/>
<dbReference type="PANTHER" id="PTHR43584">
    <property type="entry name" value="NUCLEOTIDYL TRANSFERASE"/>
    <property type="match status" value="1"/>
</dbReference>
<organism evidence="5">
    <name type="scientific">viral metagenome</name>
    <dbReference type="NCBI Taxonomy" id="1070528"/>
    <lineage>
        <taxon>unclassified sequences</taxon>
        <taxon>metagenomes</taxon>
        <taxon>organismal metagenomes</taxon>
    </lineage>
</organism>
<feature type="transmembrane region" description="Helical" evidence="3">
    <location>
        <begin position="31"/>
        <end position="48"/>
    </location>
</feature>
<dbReference type="GO" id="GO:0016779">
    <property type="term" value="F:nucleotidyltransferase activity"/>
    <property type="evidence" value="ECO:0007669"/>
    <property type="project" value="UniProtKB-KW"/>
</dbReference>
<dbReference type="Gene3D" id="3.90.550.10">
    <property type="entry name" value="Spore Coat Polysaccharide Biosynthesis Protein SpsA, Chain A"/>
    <property type="match status" value="1"/>
</dbReference>
<evidence type="ECO:0000313" key="5">
    <source>
        <dbReference type="EMBL" id="QHT94036.1"/>
    </source>
</evidence>
<protein>
    <recommendedName>
        <fullName evidence="4">Nucleotidyl transferase domain-containing protein</fullName>
    </recommendedName>
</protein>
<dbReference type="InterPro" id="IPR023214">
    <property type="entry name" value="HAD_sf"/>
</dbReference>
<feature type="domain" description="Nucleotidyl transferase" evidence="4">
    <location>
        <begin position="38"/>
        <end position="208"/>
    </location>
</feature>
<keyword evidence="2" id="KW-0548">Nucleotidyltransferase</keyword>
<dbReference type="SUPFAM" id="SSF53448">
    <property type="entry name" value="Nucleotide-diphospho-sugar transferases"/>
    <property type="match status" value="1"/>
</dbReference>
<name>A0A6C0INM2_9ZZZZ</name>
<keyword evidence="3" id="KW-0812">Transmembrane</keyword>
<keyword evidence="3" id="KW-0472">Membrane</keyword>
<dbReference type="InterPro" id="IPR029044">
    <property type="entry name" value="Nucleotide-diphossugar_trans"/>
</dbReference>
<keyword evidence="3" id="KW-1133">Transmembrane helix</keyword>
<keyword evidence="1" id="KW-0808">Transferase</keyword>
<reference evidence="5" key="1">
    <citation type="journal article" date="2020" name="Nature">
        <title>Giant virus diversity and host interactions through global metagenomics.</title>
        <authorList>
            <person name="Schulz F."/>
            <person name="Roux S."/>
            <person name="Paez-Espino D."/>
            <person name="Jungbluth S."/>
            <person name="Walsh D.A."/>
            <person name="Denef V.J."/>
            <person name="McMahon K.D."/>
            <person name="Konstantinidis K.T."/>
            <person name="Eloe-Fadrosh E.A."/>
            <person name="Kyrpides N.C."/>
            <person name="Woyke T."/>
        </authorList>
    </citation>
    <scope>NUCLEOTIDE SEQUENCE</scope>
    <source>
        <strain evidence="5">GVMAG-M-3300024258-14</strain>
    </source>
</reference>
<accession>A0A6C0INM2</accession>
<dbReference type="PANTHER" id="PTHR43584:SF8">
    <property type="entry name" value="N-ACETYLMURAMATE ALPHA-1-PHOSPHATE URIDYLYLTRANSFERASE"/>
    <property type="match status" value="1"/>
</dbReference>
<evidence type="ECO:0000256" key="3">
    <source>
        <dbReference type="SAM" id="Phobius"/>
    </source>
</evidence>
<dbReference type="Pfam" id="PF00483">
    <property type="entry name" value="NTP_transferase"/>
    <property type="match status" value="1"/>
</dbReference>
<evidence type="ECO:0000256" key="1">
    <source>
        <dbReference type="ARBA" id="ARBA00022679"/>
    </source>
</evidence>
<dbReference type="Gene3D" id="3.40.50.1000">
    <property type="entry name" value="HAD superfamily/HAD-like"/>
    <property type="match status" value="1"/>
</dbReference>
<dbReference type="InterPro" id="IPR011009">
    <property type="entry name" value="Kinase-like_dom_sf"/>
</dbReference>